<dbReference type="RefSeq" id="WP_133553098.1">
    <property type="nucleotide sequence ID" value="NZ_SNWM01000001.1"/>
</dbReference>
<dbReference type="InterPro" id="IPR032676">
    <property type="entry name" value="YkuD_2"/>
</dbReference>
<dbReference type="PANTHER" id="PTHR38477:SF1">
    <property type="entry name" value="MUREIN L,D-TRANSPEPTIDASE CATALYTIC DOMAIN FAMILY PROTEIN"/>
    <property type="match status" value="1"/>
</dbReference>
<dbReference type="Pfam" id="PF13645">
    <property type="entry name" value="YkuD_2"/>
    <property type="match status" value="1"/>
</dbReference>
<evidence type="ECO:0000313" key="2">
    <source>
        <dbReference type="Proteomes" id="UP000295499"/>
    </source>
</evidence>
<dbReference type="OrthoDB" id="9815195at2"/>
<dbReference type="EMBL" id="SNWM01000001">
    <property type="protein sequence ID" value="TDO24797.1"/>
    <property type="molecule type" value="Genomic_DNA"/>
</dbReference>
<comment type="caution">
    <text evidence="1">The sequence shown here is derived from an EMBL/GenBank/DDBJ whole genome shotgun (WGS) entry which is preliminary data.</text>
</comment>
<proteinExistence type="predicted"/>
<keyword evidence="2" id="KW-1185">Reference proteome</keyword>
<dbReference type="Proteomes" id="UP000295499">
    <property type="component" value="Unassembled WGS sequence"/>
</dbReference>
<name>A0A4R6IRC2_9SPHI</name>
<accession>A0A4R6IRC2</accession>
<reference evidence="1 2" key="1">
    <citation type="submission" date="2019-03" db="EMBL/GenBank/DDBJ databases">
        <title>Genomic Encyclopedia of Archaeal and Bacterial Type Strains, Phase II (KMG-II): from individual species to whole genera.</title>
        <authorList>
            <person name="Goeker M."/>
        </authorList>
    </citation>
    <scope>NUCLEOTIDE SEQUENCE [LARGE SCALE GENOMIC DNA]</scope>
    <source>
        <strain evidence="1 2">DSM 19034</strain>
    </source>
</reference>
<organism evidence="1 2">
    <name type="scientific">Pedobacter duraquae</name>
    <dbReference type="NCBI Taxonomy" id="425511"/>
    <lineage>
        <taxon>Bacteria</taxon>
        <taxon>Pseudomonadati</taxon>
        <taxon>Bacteroidota</taxon>
        <taxon>Sphingobacteriia</taxon>
        <taxon>Sphingobacteriales</taxon>
        <taxon>Sphingobacteriaceae</taxon>
        <taxon>Pedobacter</taxon>
    </lineage>
</organism>
<dbReference type="PANTHER" id="PTHR38477">
    <property type="entry name" value="HYPOTHETICAL EXPORTED PROTEIN"/>
    <property type="match status" value="1"/>
</dbReference>
<evidence type="ECO:0000313" key="1">
    <source>
        <dbReference type="EMBL" id="TDO24797.1"/>
    </source>
</evidence>
<protein>
    <submittedName>
        <fullName evidence="1">L,D-transpeptidase-like protein</fullName>
    </submittedName>
</protein>
<sequence>MRKYILGAAGVLLIGFSLFITSWRSSVDSKPVQHSISEDSLYSKYIADLYSSAELEQSGLNIAVFEKAVTGYYNLKNAGKLSSMKSIISIADMDRPSTSKRLWIIDLDKKTLLLNTWVAHGQNTGDDKATRFSNVDDSYQSSLGFYVTGEVYNGKHGRSLKLDGMDDGYNDNARKRSIVVHGAAYVSQGTINALGRLGRSQGCPAVAPELAGQVIQTIEGKTVLYINGTDQAYTSRYLNEHMAASYAGIATKTITDTTKILASAQSLKVGI</sequence>
<gene>
    <name evidence="1" type="ORF">CLV32_1090</name>
</gene>
<dbReference type="AlphaFoldDB" id="A0A4R6IRC2"/>